<dbReference type="GO" id="GO:0005213">
    <property type="term" value="F:structural constituent of egg chorion"/>
    <property type="evidence" value="ECO:0007669"/>
    <property type="project" value="InterPro"/>
</dbReference>
<dbReference type="GO" id="GO:0042600">
    <property type="term" value="C:egg chorion"/>
    <property type="evidence" value="ECO:0007669"/>
    <property type="project" value="InterPro"/>
</dbReference>
<accession>A0A8S4FZU9</accession>
<sequence>MFKLAVIAFCAQALVQTAYSQCIPSLGAANLNFVPNININSLGSSNCGLNSLGASNIALNSLGGPNINVNSLGGPNINVNSLGGQTGYGGSGTGEFVAVGELPVTGMTAVDGSVPVYGIVQFNGNIPAGGIVTVLGNTPNICSCSCPGLAY</sequence>
<dbReference type="Proteomes" id="UP000653454">
    <property type="component" value="Unassembled WGS sequence"/>
</dbReference>
<organism evidence="5 6">
    <name type="scientific">Plutella xylostella</name>
    <name type="common">Diamondback moth</name>
    <name type="synonym">Plutella maculipennis</name>
    <dbReference type="NCBI Taxonomy" id="51655"/>
    <lineage>
        <taxon>Eukaryota</taxon>
        <taxon>Metazoa</taxon>
        <taxon>Ecdysozoa</taxon>
        <taxon>Arthropoda</taxon>
        <taxon>Hexapoda</taxon>
        <taxon>Insecta</taxon>
        <taxon>Pterygota</taxon>
        <taxon>Neoptera</taxon>
        <taxon>Endopterygota</taxon>
        <taxon>Lepidoptera</taxon>
        <taxon>Glossata</taxon>
        <taxon>Ditrysia</taxon>
        <taxon>Yponomeutoidea</taxon>
        <taxon>Plutellidae</taxon>
        <taxon>Plutella</taxon>
    </lineage>
</organism>
<gene>
    <name evidence="5" type="ORF">PLXY2_LOCUS12493</name>
</gene>
<evidence type="ECO:0000313" key="6">
    <source>
        <dbReference type="Proteomes" id="UP000653454"/>
    </source>
</evidence>
<comment type="similarity">
    <text evidence="1 3">Belongs to the chorion protein family.</text>
</comment>
<evidence type="ECO:0000256" key="3">
    <source>
        <dbReference type="RuleBase" id="RU004378"/>
    </source>
</evidence>
<keyword evidence="2" id="KW-0677">Repeat</keyword>
<dbReference type="GO" id="GO:0007304">
    <property type="term" value="P:chorion-containing eggshell formation"/>
    <property type="evidence" value="ECO:0007669"/>
    <property type="project" value="InterPro"/>
</dbReference>
<evidence type="ECO:0000313" key="5">
    <source>
        <dbReference type="EMBL" id="CAG9134255.1"/>
    </source>
</evidence>
<evidence type="ECO:0000256" key="2">
    <source>
        <dbReference type="ARBA" id="ARBA00022737"/>
    </source>
</evidence>
<dbReference type="Pfam" id="PF01723">
    <property type="entry name" value="Chorion_1"/>
    <property type="match status" value="1"/>
</dbReference>
<proteinExistence type="inferred from homology"/>
<keyword evidence="6" id="KW-1185">Reference proteome</keyword>
<dbReference type="AlphaFoldDB" id="A0A8S4FZU9"/>
<dbReference type="InterPro" id="IPR002635">
    <property type="entry name" value="Chorion"/>
</dbReference>
<comment type="caution">
    <text evidence="5">The sequence shown here is derived from an EMBL/GenBank/DDBJ whole genome shotgun (WGS) entry which is preliminary data.</text>
</comment>
<feature type="signal peptide" evidence="4">
    <location>
        <begin position="1"/>
        <end position="20"/>
    </location>
</feature>
<evidence type="ECO:0000256" key="1">
    <source>
        <dbReference type="ARBA" id="ARBA00005906"/>
    </source>
</evidence>
<protein>
    <submittedName>
        <fullName evidence="5">(diamondback moth) hypothetical protein</fullName>
    </submittedName>
</protein>
<keyword evidence="4" id="KW-0732">Signal</keyword>
<evidence type="ECO:0000256" key="4">
    <source>
        <dbReference type="SAM" id="SignalP"/>
    </source>
</evidence>
<dbReference type="EMBL" id="CAJHNJ030000075">
    <property type="protein sequence ID" value="CAG9134255.1"/>
    <property type="molecule type" value="Genomic_DNA"/>
</dbReference>
<reference evidence="5" key="1">
    <citation type="submission" date="2020-11" db="EMBL/GenBank/DDBJ databases">
        <authorList>
            <person name="Whiteford S."/>
        </authorList>
    </citation>
    <scope>NUCLEOTIDE SEQUENCE</scope>
</reference>
<feature type="chain" id="PRO_5035882439" evidence="4">
    <location>
        <begin position="21"/>
        <end position="151"/>
    </location>
</feature>
<name>A0A8S4FZU9_PLUXY</name>